<dbReference type="CDD" id="cd11393">
    <property type="entry name" value="bHLH_AtbHLH_like"/>
    <property type="match status" value="1"/>
</dbReference>
<evidence type="ECO:0000256" key="3">
    <source>
        <dbReference type="ARBA" id="ARBA00023015"/>
    </source>
</evidence>
<keyword evidence="6" id="KW-0539">Nucleus</keyword>
<dbReference type="InterPro" id="IPR045843">
    <property type="entry name" value="IND-like"/>
</dbReference>
<keyword evidence="8" id="KW-1185">Reference proteome</keyword>
<dbReference type="PANTHER" id="PTHR16223">
    <property type="entry name" value="TRANSCRIPTION FACTOR BHLH83-RELATED"/>
    <property type="match status" value="1"/>
</dbReference>
<comment type="subcellular location">
    <subcellularLocation>
        <location evidence="1">Nucleus</location>
    </subcellularLocation>
</comment>
<dbReference type="PROSITE" id="PS50888">
    <property type="entry name" value="BHLH"/>
    <property type="match status" value="1"/>
</dbReference>
<dbReference type="STRING" id="3827.A0A1S2XBH6"/>
<evidence type="ECO:0000256" key="6">
    <source>
        <dbReference type="ARBA" id="ARBA00023242"/>
    </source>
</evidence>
<dbReference type="GO" id="GO:0005634">
    <property type="term" value="C:nucleus"/>
    <property type="evidence" value="ECO:0007669"/>
    <property type="project" value="UniProtKB-SubCell"/>
</dbReference>
<organism evidence="8 9">
    <name type="scientific">Cicer arietinum</name>
    <name type="common">Chickpea</name>
    <name type="synonym">Garbanzo</name>
    <dbReference type="NCBI Taxonomy" id="3827"/>
    <lineage>
        <taxon>Eukaryota</taxon>
        <taxon>Viridiplantae</taxon>
        <taxon>Streptophyta</taxon>
        <taxon>Embryophyta</taxon>
        <taxon>Tracheophyta</taxon>
        <taxon>Spermatophyta</taxon>
        <taxon>Magnoliopsida</taxon>
        <taxon>eudicotyledons</taxon>
        <taxon>Gunneridae</taxon>
        <taxon>Pentapetalae</taxon>
        <taxon>rosids</taxon>
        <taxon>fabids</taxon>
        <taxon>Fabales</taxon>
        <taxon>Fabaceae</taxon>
        <taxon>Papilionoideae</taxon>
        <taxon>50 kb inversion clade</taxon>
        <taxon>NPAAA clade</taxon>
        <taxon>Hologalegina</taxon>
        <taxon>IRL clade</taxon>
        <taxon>Cicereae</taxon>
        <taxon>Cicer</taxon>
    </lineage>
</organism>
<dbReference type="InterPro" id="IPR045239">
    <property type="entry name" value="bHLH95_bHLH"/>
</dbReference>
<protein>
    <submittedName>
        <fullName evidence="9">Transcription factor bHLH112-like isoform X1</fullName>
    </submittedName>
</protein>
<evidence type="ECO:0000256" key="1">
    <source>
        <dbReference type="ARBA" id="ARBA00004123"/>
    </source>
</evidence>
<feature type="domain" description="BHLH" evidence="7">
    <location>
        <begin position="349"/>
        <end position="398"/>
    </location>
</feature>
<dbReference type="InterPro" id="IPR011598">
    <property type="entry name" value="bHLH_dom"/>
</dbReference>
<proteinExistence type="predicted"/>
<dbReference type="SUPFAM" id="SSF47459">
    <property type="entry name" value="HLH, helix-loop-helix DNA-binding domain"/>
    <property type="match status" value="1"/>
</dbReference>
<dbReference type="OrthoDB" id="673975at2759"/>
<sequence>MAEEYQAGICGETWWNINNSTRGVFPLMMNSSSTCSIAANDGGNYSTWQNEFFGLKETTTTTKSCSIEETNTNFDVSDGSFCFLDTHKPQQSESANLIDSTLQIMDFGLSSPTSSNWNHSLFGTGRPENNFHSVLEEETMIESSNNSQIQKEWNTKNMISSTSGIRQVSTLDAFKPMDQEFSLDEQSGLSCGFPIETSNSYDYPSTLIQSLFDPQTQPQPQTHNSLFTNPCISYSSSANYGTSSNEVSSPTWSKISSLMKPSMPKQQLSGLQFSNNTPFWNASAEALNDIRAGVLASSQAQYQSPNFEDKRLNCPITLLNKLKREESPERTKKNSSEGAVKRARIETPSPLPTFKVCGQVRKEKLGDRITALQQLVSPFGKTDTASVLHEAIEYIKFLHDQVNVLSAPYMKNGSPIQHHQGCDNVKESEGKKQDLRSQGLCLVPIASTFPVTNETIVDFWTPSFGGPLFGR</sequence>
<dbReference type="AlphaFoldDB" id="A0A1S2XBH6"/>
<accession>A0A1S2XBH6</accession>
<evidence type="ECO:0000256" key="5">
    <source>
        <dbReference type="ARBA" id="ARBA00023163"/>
    </source>
</evidence>
<comment type="subunit">
    <text evidence="2">Homodimer.</text>
</comment>
<evidence type="ECO:0000313" key="8">
    <source>
        <dbReference type="Proteomes" id="UP000087171"/>
    </source>
</evidence>
<dbReference type="Gene3D" id="4.10.280.10">
    <property type="entry name" value="Helix-loop-helix DNA-binding domain"/>
    <property type="match status" value="1"/>
</dbReference>
<dbReference type="FunFam" id="4.10.280.10:FF:000032">
    <property type="entry name" value="Transcription factor bHLH123 family"/>
    <property type="match status" value="1"/>
</dbReference>
<evidence type="ECO:0000313" key="9">
    <source>
        <dbReference type="RefSeq" id="XP_004485676.1"/>
    </source>
</evidence>
<dbReference type="GO" id="GO:0046983">
    <property type="term" value="F:protein dimerization activity"/>
    <property type="evidence" value="ECO:0007669"/>
    <property type="project" value="InterPro"/>
</dbReference>
<dbReference type="PaxDb" id="3827-XP_004485676.1"/>
<keyword evidence="4" id="KW-0238">DNA-binding</keyword>
<dbReference type="Proteomes" id="UP000087171">
    <property type="component" value="Chromosome Ca1"/>
</dbReference>
<dbReference type="GO" id="GO:0000981">
    <property type="term" value="F:DNA-binding transcription factor activity, RNA polymerase II-specific"/>
    <property type="evidence" value="ECO:0007669"/>
    <property type="project" value="TreeGrafter"/>
</dbReference>
<gene>
    <name evidence="9" type="primary">LOC101489117</name>
</gene>
<keyword evidence="3" id="KW-0805">Transcription regulation</keyword>
<dbReference type="RefSeq" id="XP_004485676.1">
    <property type="nucleotide sequence ID" value="XM_004485619.3"/>
</dbReference>
<dbReference type="GeneID" id="101489117"/>
<evidence type="ECO:0000256" key="2">
    <source>
        <dbReference type="ARBA" id="ARBA00011738"/>
    </source>
</evidence>
<evidence type="ECO:0000256" key="4">
    <source>
        <dbReference type="ARBA" id="ARBA00023125"/>
    </source>
</evidence>
<dbReference type="eggNOG" id="ENOG502QRNH">
    <property type="taxonomic scope" value="Eukaryota"/>
</dbReference>
<dbReference type="InterPro" id="IPR036638">
    <property type="entry name" value="HLH_DNA-bd_sf"/>
</dbReference>
<reference evidence="8" key="1">
    <citation type="journal article" date="2013" name="Nat. Biotechnol.">
        <title>Draft genome sequence of chickpea (Cicer arietinum) provides a resource for trait improvement.</title>
        <authorList>
            <person name="Varshney R.K."/>
            <person name="Song C."/>
            <person name="Saxena R.K."/>
            <person name="Azam S."/>
            <person name="Yu S."/>
            <person name="Sharpe A.G."/>
            <person name="Cannon S."/>
            <person name="Baek J."/>
            <person name="Rosen B.D."/>
            <person name="Tar'an B."/>
            <person name="Millan T."/>
            <person name="Zhang X."/>
            <person name="Ramsay L.D."/>
            <person name="Iwata A."/>
            <person name="Wang Y."/>
            <person name="Nelson W."/>
            <person name="Farmer A.D."/>
            <person name="Gaur P.M."/>
            <person name="Soderlund C."/>
            <person name="Penmetsa R.V."/>
            <person name="Xu C."/>
            <person name="Bharti A.K."/>
            <person name="He W."/>
            <person name="Winter P."/>
            <person name="Zhao S."/>
            <person name="Hane J.K."/>
            <person name="Carrasquilla-Garcia N."/>
            <person name="Condie J.A."/>
            <person name="Upadhyaya H.D."/>
            <person name="Luo M.C."/>
            <person name="Thudi M."/>
            <person name="Gowda C.L."/>
            <person name="Singh N.P."/>
            <person name="Lichtenzveig J."/>
            <person name="Gali K.K."/>
            <person name="Rubio J."/>
            <person name="Nadarajan N."/>
            <person name="Dolezel J."/>
            <person name="Bansal K.C."/>
            <person name="Xu X."/>
            <person name="Edwards D."/>
            <person name="Zhang G."/>
            <person name="Kahl G."/>
            <person name="Gil J."/>
            <person name="Singh K.B."/>
            <person name="Datta S.K."/>
            <person name="Jackson S.A."/>
            <person name="Wang J."/>
            <person name="Cook D.R."/>
        </authorList>
    </citation>
    <scope>NUCLEOTIDE SEQUENCE [LARGE SCALE GENOMIC DNA]</scope>
    <source>
        <strain evidence="8">cv. CDC Frontier</strain>
    </source>
</reference>
<reference evidence="9" key="2">
    <citation type="submission" date="2025-08" db="UniProtKB">
        <authorList>
            <consortium name="RefSeq"/>
        </authorList>
    </citation>
    <scope>IDENTIFICATION</scope>
    <source>
        <tissue evidence="9">Etiolated seedlings</tissue>
    </source>
</reference>
<keyword evidence="5" id="KW-0804">Transcription</keyword>
<evidence type="ECO:0000259" key="7">
    <source>
        <dbReference type="PROSITE" id="PS50888"/>
    </source>
</evidence>
<dbReference type="KEGG" id="cam:101489117"/>
<dbReference type="PANTHER" id="PTHR16223:SF238">
    <property type="entry name" value="TRANSCRIPTION FACTOR BHLH114"/>
    <property type="match status" value="1"/>
</dbReference>
<name>A0A1S2XBH6_CICAR</name>
<dbReference type="GO" id="GO:0000978">
    <property type="term" value="F:RNA polymerase II cis-regulatory region sequence-specific DNA binding"/>
    <property type="evidence" value="ECO:0007669"/>
    <property type="project" value="TreeGrafter"/>
</dbReference>